<dbReference type="RefSeq" id="WP_255331683.1">
    <property type="nucleotide sequence ID" value="NZ_VOTZ01000003.1"/>
</dbReference>
<name>A0ABD4TGG6_9EURY</name>
<sequence length="216" mass="24039">MVSGCTTAGSPAAPIGKGSVNLCIANPALADSSQIPEVILWTSPGNSDEKADQTIVATFPACENLSVTIWEKKVMRDTWSRITLRTTDGQSYAGWIIADHLTAETNEVGTEWSEHYSSVLGRWEQTNRGNGAKIWYEFKEDGMYTFNYDMMGNRDNVQDRGSWEYRGNQTYDLVSSTASDHRLESITLDPQAKTFKSGFQYSSDPAAEHELVYARV</sequence>
<dbReference type="Proteomes" id="UP001524383">
    <property type="component" value="Unassembled WGS sequence"/>
</dbReference>
<accession>A0ABD4TGG6</accession>
<proteinExistence type="predicted"/>
<dbReference type="EMBL" id="VOTZ01000003">
    <property type="protein sequence ID" value="MCQ1537766.1"/>
    <property type="molecule type" value="Genomic_DNA"/>
</dbReference>
<dbReference type="AlphaFoldDB" id="A0ABD4TGG6"/>
<evidence type="ECO:0000313" key="2">
    <source>
        <dbReference type="Proteomes" id="UP001524383"/>
    </source>
</evidence>
<organism evidence="1 2">
    <name type="scientific">Methanocalculus taiwanensis</name>
    <dbReference type="NCBI Taxonomy" id="106207"/>
    <lineage>
        <taxon>Archaea</taxon>
        <taxon>Methanobacteriati</taxon>
        <taxon>Methanobacteriota</taxon>
        <taxon>Stenosarchaea group</taxon>
        <taxon>Methanomicrobia</taxon>
        <taxon>Methanomicrobiales</taxon>
        <taxon>Methanocalculaceae</taxon>
        <taxon>Methanocalculus</taxon>
    </lineage>
</organism>
<evidence type="ECO:0000313" key="1">
    <source>
        <dbReference type="EMBL" id="MCQ1537766.1"/>
    </source>
</evidence>
<reference evidence="1 2" key="1">
    <citation type="submission" date="2019-08" db="EMBL/GenBank/DDBJ databases">
        <authorList>
            <person name="Chen S.-C."/>
            <person name="Lai M.-C."/>
            <person name="You Y.-T."/>
        </authorList>
    </citation>
    <scope>NUCLEOTIDE SEQUENCE [LARGE SCALE GENOMIC DNA]</scope>
    <source>
        <strain evidence="1 2">P2F9704a</strain>
    </source>
</reference>
<keyword evidence="2" id="KW-1185">Reference proteome</keyword>
<comment type="caution">
    <text evidence="1">The sequence shown here is derived from an EMBL/GenBank/DDBJ whole genome shotgun (WGS) entry which is preliminary data.</text>
</comment>
<gene>
    <name evidence="1" type="ORF">FTO68_02000</name>
</gene>
<protein>
    <submittedName>
        <fullName evidence="1">Uncharacterized protein</fullName>
    </submittedName>
</protein>